<name>A0A511HKI7_9BACT</name>
<protein>
    <submittedName>
        <fullName evidence="2">Uncharacterized protein</fullName>
    </submittedName>
</protein>
<reference evidence="2 3" key="1">
    <citation type="submission" date="2019-07" db="EMBL/GenBank/DDBJ databases">
        <title>Whole genome shotgun sequence of Myxococcus virescens NBRC 100334.</title>
        <authorList>
            <person name="Hosoyama A."/>
            <person name="Uohara A."/>
            <person name="Ohji S."/>
            <person name="Ichikawa N."/>
        </authorList>
    </citation>
    <scope>NUCLEOTIDE SEQUENCE [LARGE SCALE GENOMIC DNA]</scope>
    <source>
        <strain evidence="2 3">NBRC 100334</strain>
    </source>
</reference>
<sequence length="82" mass="9314">MRDVLVRERELSDDLPEGWPTVLDDETRMDVAPISTWVEDRLRLTPAMLHVRRMTLRNALEHGGTSRTLTGVESGVSRADAR</sequence>
<dbReference type="EMBL" id="BJVY01000042">
    <property type="protein sequence ID" value="GEL74080.1"/>
    <property type="molecule type" value="Genomic_DNA"/>
</dbReference>
<dbReference type="AlphaFoldDB" id="A0A511HKI7"/>
<evidence type="ECO:0000313" key="2">
    <source>
        <dbReference type="EMBL" id="GEL74080.1"/>
    </source>
</evidence>
<organism evidence="2 3">
    <name type="scientific">Myxococcus virescens</name>
    <dbReference type="NCBI Taxonomy" id="83456"/>
    <lineage>
        <taxon>Bacteria</taxon>
        <taxon>Pseudomonadati</taxon>
        <taxon>Myxococcota</taxon>
        <taxon>Myxococcia</taxon>
        <taxon>Myxococcales</taxon>
        <taxon>Cystobacterineae</taxon>
        <taxon>Myxococcaceae</taxon>
        <taxon>Myxococcus</taxon>
    </lineage>
</organism>
<evidence type="ECO:0000313" key="3">
    <source>
        <dbReference type="Proteomes" id="UP000321224"/>
    </source>
</evidence>
<accession>A0A511HKI7</accession>
<gene>
    <name evidence="2" type="ORF">MVI01_58640</name>
</gene>
<evidence type="ECO:0000256" key="1">
    <source>
        <dbReference type="SAM" id="MobiDB-lite"/>
    </source>
</evidence>
<dbReference type="Proteomes" id="UP000321224">
    <property type="component" value="Unassembled WGS sequence"/>
</dbReference>
<proteinExistence type="predicted"/>
<comment type="caution">
    <text evidence="2">The sequence shown here is derived from an EMBL/GenBank/DDBJ whole genome shotgun (WGS) entry which is preliminary data.</text>
</comment>
<feature type="region of interest" description="Disordered" evidence="1">
    <location>
        <begin position="62"/>
        <end position="82"/>
    </location>
</feature>